<evidence type="ECO:0000313" key="2">
    <source>
        <dbReference type="EMBL" id="CAH8367309.1"/>
    </source>
</evidence>
<proteinExistence type="predicted"/>
<sequence length="122" mass="14128">MIHKRITVPFREKSKIMADMLSSTITRLQESSDEECSLRSLVNSIRIELEDMRREQIEEGKKVKALKEESLKLEEMKLEAVGARNEAEEMNSKIESLKQETDSAMIAAEEAEKRLEFVIREV</sequence>
<keyword evidence="1" id="KW-0175">Coiled coil</keyword>
<gene>
    <name evidence="2" type="ORF">ERUC_LOCUS30782</name>
</gene>
<dbReference type="AlphaFoldDB" id="A0ABC8L0I7"/>
<comment type="caution">
    <text evidence="2">The sequence shown here is derived from an EMBL/GenBank/DDBJ whole genome shotgun (WGS) entry which is preliminary data.</text>
</comment>
<feature type="coiled-coil region" evidence="1">
    <location>
        <begin position="49"/>
        <end position="114"/>
    </location>
</feature>
<dbReference type="Proteomes" id="UP001642260">
    <property type="component" value="Unassembled WGS sequence"/>
</dbReference>
<evidence type="ECO:0000256" key="1">
    <source>
        <dbReference type="SAM" id="Coils"/>
    </source>
</evidence>
<accession>A0ABC8L0I7</accession>
<keyword evidence="3" id="KW-1185">Reference proteome</keyword>
<organism evidence="2 3">
    <name type="scientific">Eruca vesicaria subsp. sativa</name>
    <name type="common">Garden rocket</name>
    <name type="synonym">Eruca sativa</name>
    <dbReference type="NCBI Taxonomy" id="29727"/>
    <lineage>
        <taxon>Eukaryota</taxon>
        <taxon>Viridiplantae</taxon>
        <taxon>Streptophyta</taxon>
        <taxon>Embryophyta</taxon>
        <taxon>Tracheophyta</taxon>
        <taxon>Spermatophyta</taxon>
        <taxon>Magnoliopsida</taxon>
        <taxon>eudicotyledons</taxon>
        <taxon>Gunneridae</taxon>
        <taxon>Pentapetalae</taxon>
        <taxon>rosids</taxon>
        <taxon>malvids</taxon>
        <taxon>Brassicales</taxon>
        <taxon>Brassicaceae</taxon>
        <taxon>Brassiceae</taxon>
        <taxon>Eruca</taxon>
    </lineage>
</organism>
<name>A0ABC8L0I7_ERUVS</name>
<reference evidence="2 3" key="1">
    <citation type="submission" date="2022-03" db="EMBL/GenBank/DDBJ databases">
        <authorList>
            <person name="Macdonald S."/>
            <person name="Ahmed S."/>
            <person name="Newling K."/>
        </authorList>
    </citation>
    <scope>NUCLEOTIDE SEQUENCE [LARGE SCALE GENOMIC DNA]</scope>
</reference>
<evidence type="ECO:0000313" key="3">
    <source>
        <dbReference type="Proteomes" id="UP001642260"/>
    </source>
</evidence>
<dbReference type="EMBL" id="CAKOAT010402932">
    <property type="protein sequence ID" value="CAH8367309.1"/>
    <property type="molecule type" value="Genomic_DNA"/>
</dbReference>
<protein>
    <submittedName>
        <fullName evidence="2">Uncharacterized protein</fullName>
    </submittedName>
</protein>